<sequence length="97" mass="11366">MRNVISVIRNGVMTVFCDKLTLSVIYDFELPSSSIDRKMPLKKKSEKTERTRRQRRKKDVDEKELKEQPQLPNMANEQQTVMSTAHDADDSHEDPFK</sequence>
<protein>
    <submittedName>
        <fullName evidence="3">Uncharacterized protein</fullName>
    </submittedName>
</protein>
<proteinExistence type="predicted"/>
<feature type="compositionally biased region" description="Basic and acidic residues" evidence="1">
    <location>
        <begin position="58"/>
        <end position="67"/>
    </location>
</feature>
<accession>A0A0K0DAX2</accession>
<dbReference type="Proteomes" id="UP000035642">
    <property type="component" value="Unassembled WGS sequence"/>
</dbReference>
<keyword evidence="2" id="KW-1185">Reference proteome</keyword>
<name>A0A0K0DAX2_ANGCA</name>
<evidence type="ECO:0000313" key="2">
    <source>
        <dbReference type="Proteomes" id="UP000035642"/>
    </source>
</evidence>
<dbReference type="WBParaSite" id="ACAC_0000749701-mRNA-1">
    <property type="protein sequence ID" value="ACAC_0000749701-mRNA-1"/>
    <property type="gene ID" value="ACAC_0000749701"/>
</dbReference>
<feature type="region of interest" description="Disordered" evidence="1">
    <location>
        <begin position="36"/>
        <end position="97"/>
    </location>
</feature>
<reference evidence="2" key="1">
    <citation type="submission" date="2012-09" db="EMBL/GenBank/DDBJ databases">
        <authorList>
            <person name="Martin A.A."/>
        </authorList>
    </citation>
    <scope>NUCLEOTIDE SEQUENCE</scope>
</reference>
<evidence type="ECO:0000313" key="3">
    <source>
        <dbReference type="WBParaSite" id="ACAC_0000749701-mRNA-1"/>
    </source>
</evidence>
<evidence type="ECO:0000256" key="1">
    <source>
        <dbReference type="SAM" id="MobiDB-lite"/>
    </source>
</evidence>
<dbReference type="AlphaFoldDB" id="A0A0K0DAX2"/>
<feature type="compositionally biased region" description="Basic and acidic residues" evidence="1">
    <location>
        <begin position="86"/>
        <end position="97"/>
    </location>
</feature>
<reference evidence="3" key="2">
    <citation type="submission" date="2017-02" db="UniProtKB">
        <authorList>
            <consortium name="WormBaseParasite"/>
        </authorList>
    </citation>
    <scope>IDENTIFICATION</scope>
</reference>
<feature type="compositionally biased region" description="Polar residues" evidence="1">
    <location>
        <begin position="70"/>
        <end position="83"/>
    </location>
</feature>
<organism evidence="2 3">
    <name type="scientific">Angiostrongylus cantonensis</name>
    <name type="common">Rat lungworm</name>
    <dbReference type="NCBI Taxonomy" id="6313"/>
    <lineage>
        <taxon>Eukaryota</taxon>
        <taxon>Metazoa</taxon>
        <taxon>Ecdysozoa</taxon>
        <taxon>Nematoda</taxon>
        <taxon>Chromadorea</taxon>
        <taxon>Rhabditida</taxon>
        <taxon>Rhabditina</taxon>
        <taxon>Rhabditomorpha</taxon>
        <taxon>Strongyloidea</taxon>
        <taxon>Metastrongylidae</taxon>
        <taxon>Angiostrongylus</taxon>
    </lineage>
</organism>